<dbReference type="eggNOG" id="ENOG502QZNV">
    <property type="taxonomic scope" value="Eukaryota"/>
</dbReference>
<reference evidence="9" key="3">
    <citation type="submission" date="2025-09" db="UniProtKB">
        <authorList>
            <consortium name="Ensembl"/>
        </authorList>
    </citation>
    <scope>IDENTIFICATION</scope>
    <source>
        <strain evidence="9">broiler</strain>
    </source>
</reference>
<dbReference type="SUPFAM" id="SSF49265">
    <property type="entry name" value="Fibronectin type III"/>
    <property type="match status" value="2"/>
</dbReference>
<reference evidence="9" key="1">
    <citation type="submission" date="2020-11" db="EMBL/GenBank/DDBJ databases">
        <title>Gallus gallus (Chicken) genome, bGalGal1, GRCg7b, maternal haplotype autosomes + Z &amp; W.</title>
        <authorList>
            <person name="Warren W."/>
            <person name="Formenti G."/>
            <person name="Fedrigo O."/>
            <person name="Haase B."/>
            <person name="Mountcastle J."/>
            <person name="Balacco J."/>
            <person name="Tracey A."/>
            <person name="Schneider V."/>
            <person name="Okimoto R."/>
            <person name="Cheng H."/>
            <person name="Hawken R."/>
            <person name="Howe K."/>
            <person name="Jarvis E.D."/>
        </authorList>
    </citation>
    <scope>NUCLEOTIDE SEQUENCE [LARGE SCALE GENOMIC DNA]</scope>
    <source>
        <strain evidence="9">Broiler</strain>
    </source>
</reference>
<dbReference type="Gene3D" id="2.60.40.10">
    <property type="entry name" value="Immunoglobulins"/>
    <property type="match status" value="3"/>
</dbReference>
<dbReference type="InterPro" id="IPR013783">
    <property type="entry name" value="Ig-like_fold"/>
</dbReference>
<dbReference type="InterPro" id="IPR015321">
    <property type="entry name" value="TypeI_recpt_CBD"/>
</dbReference>
<dbReference type="GO" id="GO:0043235">
    <property type="term" value="C:receptor complex"/>
    <property type="evidence" value="ECO:0000318"/>
    <property type="project" value="GO_Central"/>
</dbReference>
<keyword evidence="3" id="KW-0732">Signal</keyword>
<dbReference type="InterPro" id="IPR036116">
    <property type="entry name" value="FN3_sf"/>
</dbReference>
<dbReference type="SMR" id="R4GKR1"/>
<dbReference type="GO" id="GO:0002437">
    <property type="term" value="P:inflammatory response to antigenic stimulus"/>
    <property type="evidence" value="ECO:0007669"/>
    <property type="project" value="Ensembl"/>
</dbReference>
<dbReference type="Bgee" id="ENSGALG00000008267">
    <property type="expression patterns" value="Expressed in granulocyte and 4 other cell types or tissues"/>
</dbReference>
<dbReference type="GO" id="GO:0004896">
    <property type="term" value="F:cytokine receptor activity"/>
    <property type="evidence" value="ECO:0000318"/>
    <property type="project" value="GO_Central"/>
</dbReference>
<dbReference type="PaxDb" id="9031-ENSGALP00000042767"/>
<gene>
    <name evidence="9" type="primary">IL5RA</name>
</gene>
<dbReference type="InParanoid" id="R4GKR1"/>
<keyword evidence="4" id="KW-1133">Transmembrane helix</keyword>
<dbReference type="GO" id="GO:0019221">
    <property type="term" value="P:cytokine-mediated signaling pathway"/>
    <property type="evidence" value="ECO:0000318"/>
    <property type="project" value="GO_Central"/>
</dbReference>
<keyword evidence="10" id="KW-1185">Reference proteome</keyword>
<dbReference type="FunFam" id="2.60.40.10:FF:000818">
    <property type="entry name" value="Interleukin 5 receptor subunit alpha"/>
    <property type="match status" value="1"/>
</dbReference>
<dbReference type="Proteomes" id="UP000000539">
    <property type="component" value="Chromosome 12"/>
</dbReference>
<evidence type="ECO:0000259" key="8">
    <source>
        <dbReference type="Pfam" id="PF09240"/>
    </source>
</evidence>
<dbReference type="InterPro" id="IPR003532">
    <property type="entry name" value="Short_hematopoietin_rcpt_2_CS"/>
</dbReference>
<protein>
    <submittedName>
        <fullName evidence="9">Interleukin 5 receptor subunit alpha</fullName>
    </submittedName>
</protein>
<dbReference type="GO" id="GO:0030222">
    <property type="term" value="P:eosinophil differentiation"/>
    <property type="evidence" value="ECO:0007669"/>
    <property type="project" value="Ensembl"/>
</dbReference>
<dbReference type="GO" id="GO:0009897">
    <property type="term" value="C:external side of plasma membrane"/>
    <property type="evidence" value="ECO:0000318"/>
    <property type="project" value="GO_Central"/>
</dbReference>
<evidence type="ECO:0000256" key="6">
    <source>
        <dbReference type="ARBA" id="ARBA00023170"/>
    </source>
</evidence>
<dbReference type="Reactome" id="R-GGA-912526">
    <property type="pathway name" value="Interleukin receptor SHC signaling"/>
</dbReference>
<evidence type="ECO:0000313" key="9">
    <source>
        <dbReference type="Ensembl" id="ENSGALP00010029247.1"/>
    </source>
</evidence>
<evidence type="ECO:0000256" key="2">
    <source>
        <dbReference type="ARBA" id="ARBA00022692"/>
    </source>
</evidence>
<dbReference type="RefSeq" id="NP_001243081.1">
    <property type="nucleotide sequence ID" value="NM_001256152.2"/>
</dbReference>
<keyword evidence="5" id="KW-0472">Membrane</keyword>
<evidence type="ECO:0000256" key="7">
    <source>
        <dbReference type="ARBA" id="ARBA00023180"/>
    </source>
</evidence>
<accession>R4GKR1</accession>
<evidence type="ECO:0000313" key="10">
    <source>
        <dbReference type="Proteomes" id="UP000000539"/>
    </source>
</evidence>
<feature type="domain" description="Type I cytokine receptor cytokine-binding" evidence="8">
    <location>
        <begin position="141"/>
        <end position="239"/>
    </location>
</feature>
<dbReference type="PANTHER" id="PTHR23037:SF46">
    <property type="entry name" value="INTERLEUKIN 5 RECEPTOR SUBUNIT ALPHA"/>
    <property type="match status" value="1"/>
</dbReference>
<keyword evidence="6" id="KW-0675">Receptor</keyword>
<dbReference type="Pfam" id="PF09240">
    <property type="entry name" value="IL6Ra-bind"/>
    <property type="match status" value="1"/>
</dbReference>
<name>R4GKR1_CHICK</name>
<dbReference type="GeneID" id="771801"/>
<keyword evidence="2" id="KW-0812">Transmembrane</keyword>
<evidence type="ECO:0000256" key="3">
    <source>
        <dbReference type="ARBA" id="ARBA00022729"/>
    </source>
</evidence>
<sequence>MVFLTDHLNFMASMMRVCLILLWIRILVQPHILQLKAVQVFPPINFTLTVSALAQVLLSWKPSPNQEQKNYTIRYDVKILTPVFEEYDTTKTHSFQTAVLHNGFSAHVRTLLFHKGLQMTSDWVTAELQPPPGAENTAVTDLSCVTHFTVSSTVSLHCTWLPGKEAPEDTKYFLFYRYETYTEECQDYIKDKWNRNVECRFSVTHIAPGEIDELIVIHINGSSKYAAIKPFQQLFNQNAIEKVNVPRNVTVFLEQNDLVATWEKPLSTFPKGCFEYEFYLINLKSGNEQVSKTYSHDFRLRIDVTGRYSVQIRANHHKCAVNGFWSDWSETLYIGENKQENLIVWSLTVLCVSTCSTVTLIAIVCKSQHMWRKLFPPIPTPRIKFRDPFPNHYERARSCPSETWLEPGGLAEGLPCSALHDNVF</sequence>
<reference evidence="9" key="2">
    <citation type="submission" date="2025-08" db="UniProtKB">
        <authorList>
            <consortium name="Ensembl"/>
        </authorList>
    </citation>
    <scope>IDENTIFICATION</scope>
    <source>
        <strain evidence="9">broiler</strain>
    </source>
</reference>
<dbReference type="PANTHER" id="PTHR23037">
    <property type="entry name" value="CYTOKINE RECEPTOR"/>
    <property type="match status" value="1"/>
</dbReference>
<dbReference type="OrthoDB" id="9890439at2759"/>
<dbReference type="Reactome" id="R-GGA-512988">
    <property type="pathway name" value="Interleukin-3, Interleukin-5 and GM-CSF signaling"/>
</dbReference>
<evidence type="ECO:0000256" key="5">
    <source>
        <dbReference type="ARBA" id="ARBA00023136"/>
    </source>
</evidence>
<dbReference type="OMA" id="NKFRDPF"/>
<evidence type="ECO:0000256" key="4">
    <source>
        <dbReference type="ARBA" id="ARBA00022989"/>
    </source>
</evidence>
<dbReference type="PROSITE" id="PS01356">
    <property type="entry name" value="HEMATOPO_REC_S_F2"/>
    <property type="match status" value="1"/>
</dbReference>
<keyword evidence="7" id="KW-0325">Glycoprotein</keyword>
<dbReference type="KEGG" id="gga:771801"/>
<dbReference type="GeneTree" id="ENSGT00940000160890"/>
<organism evidence="9 10">
    <name type="scientific">Gallus gallus</name>
    <name type="common">Chicken</name>
    <dbReference type="NCBI Taxonomy" id="9031"/>
    <lineage>
        <taxon>Eukaryota</taxon>
        <taxon>Metazoa</taxon>
        <taxon>Chordata</taxon>
        <taxon>Craniata</taxon>
        <taxon>Vertebrata</taxon>
        <taxon>Euteleostomi</taxon>
        <taxon>Archelosauria</taxon>
        <taxon>Archosauria</taxon>
        <taxon>Dinosauria</taxon>
        <taxon>Saurischia</taxon>
        <taxon>Theropoda</taxon>
        <taxon>Coelurosauria</taxon>
        <taxon>Aves</taxon>
        <taxon>Neognathae</taxon>
        <taxon>Galloanserae</taxon>
        <taxon>Galliformes</taxon>
        <taxon>Phasianidae</taxon>
        <taxon>Phasianinae</taxon>
        <taxon>Gallus</taxon>
    </lineage>
</organism>
<comment type="subcellular location">
    <subcellularLocation>
        <location evidence="1">Membrane</location>
        <topology evidence="1">Single-pass type I membrane protein</topology>
    </subcellularLocation>
</comment>
<dbReference type="FunCoup" id="R4GKR1">
    <property type="interactions" value="66"/>
</dbReference>
<dbReference type="AlphaFoldDB" id="R4GKR1"/>
<dbReference type="STRING" id="9031.ENSGALP00000042767"/>
<dbReference type="GO" id="GO:0019955">
    <property type="term" value="F:cytokine binding"/>
    <property type="evidence" value="ECO:0000318"/>
    <property type="project" value="GO_Central"/>
</dbReference>
<dbReference type="Ensembl" id="ENSGALT00010049490.1">
    <property type="protein sequence ID" value="ENSGALP00010029247.1"/>
    <property type="gene ID" value="ENSGALG00010020457.1"/>
</dbReference>
<dbReference type="GO" id="GO:0004914">
    <property type="term" value="F:interleukin-5 receptor activity"/>
    <property type="evidence" value="ECO:0007669"/>
    <property type="project" value="Ensembl"/>
</dbReference>
<dbReference type="GO" id="GO:0008284">
    <property type="term" value="P:positive regulation of cell population proliferation"/>
    <property type="evidence" value="ECO:0000318"/>
    <property type="project" value="GO_Central"/>
</dbReference>
<dbReference type="CTD" id="3568"/>
<evidence type="ECO:0000256" key="1">
    <source>
        <dbReference type="ARBA" id="ARBA00004479"/>
    </source>
</evidence>
<proteinExistence type="predicted"/>
<dbReference type="GO" id="GO:0032674">
    <property type="term" value="P:regulation of interleukin-5 production"/>
    <property type="evidence" value="ECO:0007669"/>
    <property type="project" value="Ensembl"/>
</dbReference>
<dbReference type="VEuPathDB" id="HostDB:geneid_771801"/>
<dbReference type="Reactome" id="R-GGA-5673001">
    <property type="pathway name" value="RAF/MAP kinase cascade"/>
</dbReference>